<dbReference type="Proteomes" id="UP000294017">
    <property type="component" value="Unassembled WGS sequence"/>
</dbReference>
<dbReference type="Proteomes" id="UP000217245">
    <property type="component" value="Chromosome"/>
</dbReference>
<evidence type="ECO:0000313" key="7">
    <source>
        <dbReference type="EMBL" id="PPJ75298.1"/>
    </source>
</evidence>
<reference evidence="5" key="4">
    <citation type="journal article" date="2016" name="J. Infect. Dis.">
        <title>Comparative Genomics of Community-Associated Methicillin-Resistant Staphylococcus aureus Shows the Emergence of Clone ST8-USA300 in Geneva, Switzerland.</title>
        <authorList>
            <person name="Von Dach E."/>
            <person name="Diene S.M."/>
            <person name="Fankhauser C."/>
            <person name="Schrenzel J."/>
            <person name="Harbarth S."/>
            <person name="Francois P."/>
        </authorList>
    </citation>
    <scope>NUCLEOTIDE SEQUENCE</scope>
    <source>
        <strain evidence="5">MRSA_S26</strain>
    </source>
</reference>
<evidence type="ECO:0000313" key="8">
    <source>
        <dbReference type="EMBL" id="QCT57472.1"/>
    </source>
</evidence>
<dbReference type="EMBL" id="CP038850">
    <property type="protein sequence ID" value="QCT57472.1"/>
    <property type="molecule type" value="Genomic_DNA"/>
</dbReference>
<dbReference type="Proteomes" id="UP000032274">
    <property type="component" value="Unassembled WGS sequence"/>
</dbReference>
<dbReference type="Proteomes" id="UP000238775">
    <property type="component" value="Unassembled WGS sequence"/>
</dbReference>
<evidence type="ECO:0000313" key="1">
    <source>
        <dbReference type="EMBL" id="ATC71782.1"/>
    </source>
</evidence>
<dbReference type="Proteomes" id="UP000052129">
    <property type="component" value="Unassembled WGS sequence"/>
</dbReference>
<evidence type="ECO:0000313" key="9">
    <source>
        <dbReference type="EMBL" id="RZH91651.1"/>
    </source>
</evidence>
<reference evidence="3" key="1">
    <citation type="journal article" date="2015" name="J. Infect. Dis.">
        <title>Parallel Epidemics of Community-Associated Methicillin-Resistant Staphylococcus aureus USA300 Infection in North and South America.</title>
        <authorList>
            <person name="Planet P.J."/>
            <person name="Diaz L."/>
            <person name="Kolokotronis S.O."/>
            <person name="Narechania A."/>
            <person name="Reyes J."/>
            <person name="Xing G."/>
            <person name="Rincon S."/>
            <person name="Smith H."/>
            <person name="Panesso D."/>
            <person name="Ryan C."/>
            <person name="Smith D.P."/>
            <person name="Guzman M."/>
            <person name="Zurita J."/>
            <person name="Sebra R."/>
            <person name="Deikus G."/>
            <person name="Nolan R.L."/>
            <person name="Tenover F.C."/>
            <person name="Weinstock G.M."/>
            <person name="Robinson D.A."/>
            <person name="Arias C.A."/>
        </authorList>
    </citation>
    <scope>NUCLEOTIDE SEQUENCE</scope>
    <source>
        <strain evidence="3">CA15</strain>
        <strain evidence="4">M121</strain>
    </source>
</reference>
<proteinExistence type="predicted"/>
<evidence type="ECO:0000313" key="14">
    <source>
        <dbReference type="Proteomes" id="UP000238775"/>
    </source>
</evidence>
<accession>A0A2B8BX75</accession>
<reference evidence="15 16" key="8">
    <citation type="submission" date="2018-11" db="EMBL/GenBank/DDBJ databases">
        <title>Genomic profiling of Staphylococcus species from a Poultry farm system in KwaZulu-Natal, South Africa.</title>
        <authorList>
            <person name="Amoako D.G."/>
            <person name="Somboro A.M."/>
            <person name="Abia A.L.K."/>
            <person name="Bester L.A."/>
            <person name="Essack S.Y."/>
        </authorList>
    </citation>
    <scope>NUCLEOTIDE SEQUENCE [LARGE SCALE GENOMIC DNA]</scope>
    <source>
        <strain evidence="10 16">SA12</strain>
        <strain evidence="9 15">SA9</strain>
    </source>
</reference>
<evidence type="ECO:0000313" key="15">
    <source>
        <dbReference type="Proteomes" id="UP000293434"/>
    </source>
</evidence>
<dbReference type="Proteomes" id="UP000197894">
    <property type="component" value="Unassembled WGS sequence"/>
</dbReference>
<reference evidence="2 11" key="2">
    <citation type="submission" date="2015-01" db="EMBL/GenBank/DDBJ databases">
        <title>Characterization of Swiss Staphylococcus aureus strains involved in food poisoning.</title>
        <authorList>
            <person name="Crovadore J."/>
            <person name="Chablais R."/>
            <person name="Tonacini J."/>
            <person name="Schnyder B."/>
            <person name="Lefort F."/>
        </authorList>
    </citation>
    <scope>NUCLEOTIDE SEQUENCE [LARGE SCALE GENOMIC DNA]</scope>
    <source>
        <strain evidence="2 11">SA-120</strain>
    </source>
</reference>
<evidence type="ECO:0000313" key="6">
    <source>
        <dbReference type="EMBL" id="OWT18801.1"/>
    </source>
</evidence>
<sequence length="33" mass="3949">MAFCYLKNKKEMTMPSLFYKCYYFKASLALVTN</sequence>
<gene>
    <name evidence="5" type="ORF">ACR79_01655</name>
    <name evidence="6" type="ORF">AS572_01995</name>
    <name evidence="1" type="ORF">CNH36_08930</name>
    <name evidence="7" type="ORF">CV021_04995</name>
    <name evidence="8" type="ORF">E1948_08575</name>
    <name evidence="9" type="ORF">EIG94_11685</name>
    <name evidence="10" type="ORF">EIH03_08060</name>
    <name evidence="4" type="ORF">EP54_09190</name>
    <name evidence="3" type="ORF">EQ90_02480</name>
    <name evidence="2" type="ORF">QU38_08560</name>
</gene>
<evidence type="ECO:0000313" key="13">
    <source>
        <dbReference type="Proteomes" id="UP000217245"/>
    </source>
</evidence>
<reference evidence="1 13" key="6">
    <citation type="submission" date="2017-09" db="EMBL/GenBank/DDBJ databases">
        <title>A single nucleotide polymorphism in the Staphylococcus aureus virulence regulator SaeR abolishes pathogenesis.</title>
        <authorList>
            <person name="Copin R.J."/>
            <person name="Sause W."/>
            <person name="Shopsin B."/>
            <person name="Torres V.J."/>
        </authorList>
    </citation>
    <scope>NUCLEOTIDE SEQUENCE [LARGE SCALE GENOMIC DNA]</scope>
    <source>
        <strain evidence="13">Newman</strain>
        <strain evidence="1">Newman_D2C</strain>
    </source>
</reference>
<dbReference type="EMBL" id="CP023391">
    <property type="protein sequence ID" value="ATC71782.1"/>
    <property type="molecule type" value="Genomic_DNA"/>
</dbReference>
<dbReference type="EMBL" id="LALJ01000004">
    <property type="protein sequence ID" value="KMR37950.1"/>
    <property type="molecule type" value="Genomic_DNA"/>
</dbReference>
<evidence type="ECO:0000313" key="16">
    <source>
        <dbReference type="Proteomes" id="UP000294017"/>
    </source>
</evidence>
<reference evidence="5" key="3">
    <citation type="submission" date="2015-06" db="EMBL/GenBank/DDBJ databases">
        <authorList>
            <person name="Diene S.M."/>
            <person name="Von Dach E."/>
            <person name="Fankhauser C."/>
            <person name="Schrenzel J."/>
            <person name="Harbarth S."/>
            <person name="Francois P."/>
        </authorList>
    </citation>
    <scope>NUCLEOTIDE SEQUENCE</scope>
    <source>
        <strain evidence="5">MRSA_S26</strain>
    </source>
</reference>
<dbReference type="EMBL" id="PGWZ01000340">
    <property type="protein sequence ID" value="PPJ75298.1"/>
    <property type="molecule type" value="Genomic_DNA"/>
</dbReference>
<dbReference type="Proteomes" id="UP000293434">
    <property type="component" value="Unassembled WGS sequence"/>
</dbReference>
<accession>A0A1E8WTU2</accession>
<organism evidence="3">
    <name type="scientific">Staphylococcus aureus</name>
    <dbReference type="NCBI Taxonomy" id="1280"/>
    <lineage>
        <taxon>Bacteria</taxon>
        <taxon>Bacillati</taxon>
        <taxon>Bacillota</taxon>
        <taxon>Bacilli</taxon>
        <taxon>Bacillales</taxon>
        <taxon>Staphylococcaceae</taxon>
        <taxon>Staphylococcus</taxon>
    </lineage>
</organism>
<reference evidence="6 12" key="5">
    <citation type="journal article" date="2017" name="BMC Genomics">
        <title>Prophages and adaptation of Staphylococcus aureus ST398 to the human clinic.</title>
        <authorList>
            <consortium name="Regional Infection Control Group of the Centre Region"/>
            <person name="Diene S.M."/>
            <person name="Corvaglia A.R."/>
            <person name="Francois P."/>
            <person name="van der Mee-Marquet N."/>
        </authorList>
    </citation>
    <scope>NUCLEOTIDE SEQUENCE [LARGE SCALE GENOMIC DNA]</scope>
    <source>
        <strain evidence="6 12">SA13-246</strain>
    </source>
</reference>
<dbReference type="AlphaFoldDB" id="A0A0D1K7Y2"/>
<accession>A0A0D1K7Y2</accession>
<dbReference type="EMBL" id="LALQ01000038">
    <property type="protein sequence ID" value="KMR56724.1"/>
    <property type="molecule type" value="Genomic_DNA"/>
</dbReference>
<evidence type="ECO:0000313" key="11">
    <source>
        <dbReference type="Proteomes" id="UP000032274"/>
    </source>
</evidence>
<dbReference type="EMBL" id="LFVP01000001">
    <property type="protein sequence ID" value="KSA81585.1"/>
    <property type="molecule type" value="Genomic_DNA"/>
</dbReference>
<evidence type="ECO:0000313" key="3">
    <source>
        <dbReference type="EMBL" id="KMR37950.1"/>
    </source>
</evidence>
<evidence type="ECO:0000313" key="5">
    <source>
        <dbReference type="EMBL" id="KSA81585.1"/>
    </source>
</evidence>
<reference evidence="8" key="9">
    <citation type="submission" date="2019-04" db="EMBL/GenBank/DDBJ databases">
        <title>Whole-genome sequencing of local methicillin-resistant S. aureus strain Lr2.</title>
        <authorList>
            <person name="Ullah N."/>
            <person name="Ali A."/>
        </authorList>
    </citation>
    <scope>NUCLEOTIDE SEQUENCE [LARGE SCALE GENOMIC DNA]</scope>
    <source>
        <strain evidence="8">Lr2</strain>
    </source>
</reference>
<evidence type="ECO:0000313" key="2">
    <source>
        <dbReference type="EMBL" id="KIT96625.1"/>
    </source>
</evidence>
<evidence type="ECO:0000313" key="12">
    <source>
        <dbReference type="Proteomes" id="UP000197894"/>
    </source>
</evidence>
<dbReference type="EMBL" id="LNJK01000001">
    <property type="protein sequence ID" value="OWT18801.1"/>
    <property type="molecule type" value="Genomic_DNA"/>
</dbReference>
<evidence type="ECO:0000313" key="4">
    <source>
        <dbReference type="EMBL" id="KMR56724.1"/>
    </source>
</evidence>
<dbReference type="EMBL" id="RQTC01000217">
    <property type="protein sequence ID" value="RZH91651.1"/>
    <property type="molecule type" value="Genomic_DNA"/>
</dbReference>
<reference evidence="7 14" key="7">
    <citation type="submission" date="2017-11" db="EMBL/GenBank/DDBJ databases">
        <authorList>
            <person name="Founou R.C."/>
            <person name="Founou L."/>
            <person name="Allam M."/>
            <person name="Ismail A."/>
            <person name="Essack S.Y."/>
        </authorList>
    </citation>
    <scope>NUCLEOTIDE SEQUENCE [LARGE SCALE GENOMIC DNA]</scope>
    <source>
        <strain evidence="7 14">G703N2B1</strain>
    </source>
</reference>
<dbReference type="EMBL" id="JXIG01000627">
    <property type="protein sequence ID" value="KIT96625.1"/>
    <property type="molecule type" value="Genomic_DNA"/>
</dbReference>
<evidence type="ECO:0000313" key="10">
    <source>
        <dbReference type="EMBL" id="RZI07046.1"/>
    </source>
</evidence>
<name>A0A0D1K7Y2_STAAU</name>
<protein>
    <submittedName>
        <fullName evidence="3">Uncharacterized protein</fullName>
    </submittedName>
</protein>
<dbReference type="EMBL" id="RQTF01000132">
    <property type="protein sequence ID" value="RZI07046.1"/>
    <property type="molecule type" value="Genomic_DNA"/>
</dbReference>